<organism evidence="6 7">
    <name type="scientific">Lucilia cuprina</name>
    <name type="common">Green bottle fly</name>
    <name type="synonym">Australian sheep blowfly</name>
    <dbReference type="NCBI Taxonomy" id="7375"/>
    <lineage>
        <taxon>Eukaryota</taxon>
        <taxon>Metazoa</taxon>
        <taxon>Ecdysozoa</taxon>
        <taxon>Arthropoda</taxon>
        <taxon>Hexapoda</taxon>
        <taxon>Insecta</taxon>
        <taxon>Pterygota</taxon>
        <taxon>Neoptera</taxon>
        <taxon>Endopterygota</taxon>
        <taxon>Diptera</taxon>
        <taxon>Brachycera</taxon>
        <taxon>Muscomorpha</taxon>
        <taxon>Oestroidea</taxon>
        <taxon>Calliphoridae</taxon>
        <taxon>Luciliinae</taxon>
        <taxon>Lucilia</taxon>
    </lineage>
</organism>
<accession>A0A0L0BZ41</accession>
<dbReference type="EMBL" id="JRES01001125">
    <property type="protein sequence ID" value="KNC25303.1"/>
    <property type="molecule type" value="Genomic_DNA"/>
</dbReference>
<evidence type="ECO:0000259" key="5">
    <source>
        <dbReference type="PROSITE" id="PS50865"/>
    </source>
</evidence>
<dbReference type="InterPro" id="IPR046824">
    <property type="entry name" value="Mss51-like_C"/>
</dbReference>
<dbReference type="PANTHER" id="PTHR28069">
    <property type="entry name" value="GH20023P"/>
    <property type="match status" value="1"/>
</dbReference>
<dbReference type="Pfam" id="PF01753">
    <property type="entry name" value="zf-MYND"/>
    <property type="match status" value="1"/>
</dbReference>
<evidence type="ECO:0000256" key="4">
    <source>
        <dbReference type="PROSITE-ProRule" id="PRU00134"/>
    </source>
</evidence>
<dbReference type="InterPro" id="IPR002893">
    <property type="entry name" value="Znf_MYND"/>
</dbReference>
<dbReference type="SUPFAM" id="SSF144232">
    <property type="entry name" value="HIT/MYND zinc finger-like"/>
    <property type="match status" value="2"/>
</dbReference>
<keyword evidence="3" id="KW-0862">Zinc</keyword>
<dbReference type="OMA" id="TPWTDLE"/>
<dbReference type="PROSITE" id="PS50865">
    <property type="entry name" value="ZF_MYND_2"/>
    <property type="match status" value="1"/>
</dbReference>
<evidence type="ECO:0000313" key="7">
    <source>
        <dbReference type="Proteomes" id="UP000037069"/>
    </source>
</evidence>
<evidence type="ECO:0000256" key="3">
    <source>
        <dbReference type="ARBA" id="ARBA00022833"/>
    </source>
</evidence>
<keyword evidence="7" id="KW-1185">Reference proteome</keyword>
<dbReference type="AlphaFoldDB" id="A0A0L0BZ41"/>
<evidence type="ECO:0000256" key="1">
    <source>
        <dbReference type="ARBA" id="ARBA00022723"/>
    </source>
</evidence>
<feature type="domain" description="MYND-type" evidence="5">
    <location>
        <begin position="11"/>
        <end position="68"/>
    </location>
</feature>
<reference evidence="6 7" key="1">
    <citation type="journal article" date="2015" name="Nat. Commun.">
        <title>Lucilia cuprina genome unlocks parasitic fly biology to underpin future interventions.</title>
        <authorList>
            <person name="Anstead C.A."/>
            <person name="Korhonen P.K."/>
            <person name="Young N.D."/>
            <person name="Hall R.S."/>
            <person name="Jex A.R."/>
            <person name="Murali S.C."/>
            <person name="Hughes D.S."/>
            <person name="Lee S.F."/>
            <person name="Perry T."/>
            <person name="Stroehlein A.J."/>
            <person name="Ansell B.R."/>
            <person name="Breugelmans B."/>
            <person name="Hofmann A."/>
            <person name="Qu J."/>
            <person name="Dugan S."/>
            <person name="Lee S.L."/>
            <person name="Chao H."/>
            <person name="Dinh H."/>
            <person name="Han Y."/>
            <person name="Doddapaneni H.V."/>
            <person name="Worley K.C."/>
            <person name="Muzny D.M."/>
            <person name="Ioannidis P."/>
            <person name="Waterhouse R.M."/>
            <person name="Zdobnov E.M."/>
            <person name="James P.J."/>
            <person name="Bagnall N.H."/>
            <person name="Kotze A.C."/>
            <person name="Gibbs R.A."/>
            <person name="Richards S."/>
            <person name="Batterham P."/>
            <person name="Gasser R.B."/>
        </authorList>
    </citation>
    <scope>NUCLEOTIDE SEQUENCE [LARGE SCALE GENOMIC DNA]</scope>
    <source>
        <strain evidence="6 7">LS</strain>
        <tissue evidence="6">Full body</tissue>
    </source>
</reference>
<gene>
    <name evidence="6" type="ORF">FF38_02568</name>
</gene>
<evidence type="ECO:0000256" key="2">
    <source>
        <dbReference type="ARBA" id="ARBA00022771"/>
    </source>
</evidence>
<dbReference type="PROSITE" id="PS01360">
    <property type="entry name" value="ZF_MYND_1"/>
    <property type="match status" value="1"/>
</dbReference>
<feature type="non-terminal residue" evidence="6">
    <location>
        <position position="486"/>
    </location>
</feature>
<dbReference type="OrthoDB" id="5282002at2759"/>
<sequence length="486" mass="56832">MSHDLCSPFNCNICLMLKSHQTLEERELSISQEILKFSQLLSCSGCQLVRYCNRQHQKLDWPLHGEFCQAVQKIKQNLNVNHPFLINGQPNTLEDIEKCIVQLKYLLKNALGRSLEFQEEELSSFPVFCGQCFKFKQLKVVCERCNSQVYCTERHREEHKEMHAKVCNLLKIYYCPFKVQPVKADLYSIQNSKIIDLDNMDLVQCFEQVFALKLPSDPSQSLKDYQLFSWAADFSCIMSMCYAINHLQKLFTDLTKFTIFILGASIEPVLWFQEIHCKVFFLQNPQITELILEFIGPEVVEPSENSIKFNFLGLERLVTFKIFKGLFQDYCKYYHVKASLMIAFNCGFSEFSQCYNLTPTITSLNALETLDVPTNSINAKDTWFPGLIEILHTFDTPIVFTSFTEQESQFDFAALQSAAQKQSLKVHIDRLFKVAKNPFHDLRPLRQWYTRDKEEFYYRNGYIQAIRTKLQNLNCVFFFAFYCVLC</sequence>
<protein>
    <recommendedName>
        <fullName evidence="5">MYND-type domain-containing protein</fullName>
    </recommendedName>
</protein>
<keyword evidence="2 4" id="KW-0863">Zinc-finger</keyword>
<dbReference type="Proteomes" id="UP000037069">
    <property type="component" value="Unassembled WGS sequence"/>
</dbReference>
<proteinExistence type="predicted"/>
<dbReference type="Gene3D" id="6.10.140.2220">
    <property type="match status" value="1"/>
</dbReference>
<name>A0A0L0BZ41_LUCCU</name>
<dbReference type="GO" id="GO:0008270">
    <property type="term" value="F:zinc ion binding"/>
    <property type="evidence" value="ECO:0007669"/>
    <property type="project" value="UniProtKB-KW"/>
</dbReference>
<evidence type="ECO:0000313" key="6">
    <source>
        <dbReference type="EMBL" id="KNC25303.1"/>
    </source>
</evidence>
<dbReference type="STRING" id="7375.A0A0L0BZ41"/>
<comment type="caution">
    <text evidence="6">The sequence shown here is derived from an EMBL/GenBank/DDBJ whole genome shotgun (WGS) entry which is preliminary data.</text>
</comment>
<keyword evidence="1" id="KW-0479">Metal-binding</keyword>
<dbReference type="Pfam" id="PF20179">
    <property type="entry name" value="MSS51_C"/>
    <property type="match status" value="1"/>
</dbReference>